<evidence type="ECO:0000313" key="2">
    <source>
        <dbReference type="EMBL" id="GIT95133.1"/>
    </source>
</evidence>
<accession>A0ABQ4NL39</accession>
<evidence type="ECO:0000256" key="1">
    <source>
        <dbReference type="SAM" id="SignalP"/>
    </source>
</evidence>
<keyword evidence="3" id="KW-1185">Reference proteome</keyword>
<comment type="caution">
    <text evidence="2">The sequence shown here is derived from an EMBL/GenBank/DDBJ whole genome shotgun (WGS) entry which is preliminary data.</text>
</comment>
<feature type="signal peptide" evidence="1">
    <location>
        <begin position="1"/>
        <end position="22"/>
    </location>
</feature>
<reference evidence="2 3" key="1">
    <citation type="submission" date="2021-05" db="EMBL/GenBank/DDBJ databases">
        <title>Bacteria Genome sequencing.</title>
        <authorList>
            <person name="Takabe Y."/>
            <person name="Nakajima Y."/>
            <person name="Suzuki S."/>
            <person name="Shiozaki T."/>
        </authorList>
    </citation>
    <scope>NUCLEOTIDE SEQUENCE [LARGE SCALE GENOMIC DNA]</scope>
    <source>
        <strain evidence="2 3">AI_62</strain>
    </source>
</reference>
<dbReference type="EMBL" id="BPFH01000003">
    <property type="protein sequence ID" value="GIT95133.1"/>
    <property type="molecule type" value="Genomic_DNA"/>
</dbReference>
<organism evidence="2 3">
    <name type="scientific">Jannaschia pagri</name>
    <dbReference type="NCBI Taxonomy" id="2829797"/>
    <lineage>
        <taxon>Bacteria</taxon>
        <taxon>Pseudomonadati</taxon>
        <taxon>Pseudomonadota</taxon>
        <taxon>Alphaproteobacteria</taxon>
        <taxon>Rhodobacterales</taxon>
        <taxon>Roseobacteraceae</taxon>
        <taxon>Jannaschia</taxon>
    </lineage>
</organism>
<sequence>MRRLSALLVAALALTGCVTSDASLQTSAGFEQIAAQRMSFAAEAVCLNNTTRSRQDRAARSLNFPIRDRDGNTTVYINPGTLTFLRIGPVPEQALNLPGRPRQVYRGNGCSVGSPAVGLRDANRLVGEILAPRLVDGSPITSAPVGAGTNSAGGVGFFFDDVAVTLPIASTTFTNPDTGQSERFDHPVILIIHK</sequence>
<dbReference type="RefSeq" id="WP_220748648.1">
    <property type="nucleotide sequence ID" value="NZ_BPFH01000003.1"/>
</dbReference>
<evidence type="ECO:0000313" key="3">
    <source>
        <dbReference type="Proteomes" id="UP000786693"/>
    </source>
</evidence>
<dbReference type="PROSITE" id="PS51257">
    <property type="entry name" value="PROKAR_LIPOPROTEIN"/>
    <property type="match status" value="1"/>
</dbReference>
<protein>
    <submittedName>
        <fullName evidence="2">Uncharacterized protein</fullName>
    </submittedName>
</protein>
<feature type="chain" id="PRO_5046457268" evidence="1">
    <location>
        <begin position="23"/>
        <end position="194"/>
    </location>
</feature>
<keyword evidence="1" id="KW-0732">Signal</keyword>
<name>A0ABQ4NL39_9RHOB</name>
<proteinExistence type="predicted"/>
<gene>
    <name evidence="2" type="ORF">JANAI62_17560</name>
</gene>
<dbReference type="Proteomes" id="UP000786693">
    <property type="component" value="Unassembled WGS sequence"/>
</dbReference>